<evidence type="ECO:0000313" key="2">
    <source>
        <dbReference type="EMBL" id="KAF7337442.1"/>
    </source>
</evidence>
<dbReference type="EMBL" id="JACAZH010000033">
    <property type="protein sequence ID" value="KAF7337442.1"/>
    <property type="molecule type" value="Genomic_DNA"/>
</dbReference>
<organism evidence="2 3">
    <name type="scientific">Mycena sanguinolenta</name>
    <dbReference type="NCBI Taxonomy" id="230812"/>
    <lineage>
        <taxon>Eukaryota</taxon>
        <taxon>Fungi</taxon>
        <taxon>Dikarya</taxon>
        <taxon>Basidiomycota</taxon>
        <taxon>Agaricomycotina</taxon>
        <taxon>Agaricomycetes</taxon>
        <taxon>Agaricomycetidae</taxon>
        <taxon>Agaricales</taxon>
        <taxon>Marasmiineae</taxon>
        <taxon>Mycenaceae</taxon>
        <taxon>Mycena</taxon>
    </lineage>
</organism>
<gene>
    <name evidence="2" type="ORF">MSAN_02217000</name>
</gene>
<dbReference type="AlphaFoldDB" id="A0A8H6XAG4"/>
<sequence>MATQSVKARKMVFAAVVNVDRKLSSSILFFFPSRITMPSISGFLCIPIGCTKTTVLRLAVIHSRPGPRARIGCLDLTLPLCLYFGLLFYWCRCRLAEEYAISTILDSWRKPPTLHSSRHRHRLRLKFPSLVIAHHYAIPFRLQLPLPLLPPWFRKYAVGYLRARTALRLSTGRLTYRKKRGSESGVRQ</sequence>
<evidence type="ECO:0000313" key="3">
    <source>
        <dbReference type="Proteomes" id="UP000623467"/>
    </source>
</evidence>
<protein>
    <submittedName>
        <fullName evidence="2">Uncharacterized protein</fullName>
    </submittedName>
</protein>
<accession>A0A8H6XAG4</accession>
<feature type="transmembrane region" description="Helical" evidence="1">
    <location>
        <begin position="27"/>
        <end position="50"/>
    </location>
</feature>
<keyword evidence="1" id="KW-1133">Transmembrane helix</keyword>
<keyword evidence="3" id="KW-1185">Reference proteome</keyword>
<proteinExistence type="predicted"/>
<dbReference type="Proteomes" id="UP000623467">
    <property type="component" value="Unassembled WGS sequence"/>
</dbReference>
<evidence type="ECO:0000256" key="1">
    <source>
        <dbReference type="SAM" id="Phobius"/>
    </source>
</evidence>
<reference evidence="2" key="1">
    <citation type="submission" date="2020-05" db="EMBL/GenBank/DDBJ databases">
        <title>Mycena genomes resolve the evolution of fungal bioluminescence.</title>
        <authorList>
            <person name="Tsai I.J."/>
        </authorList>
    </citation>
    <scope>NUCLEOTIDE SEQUENCE</scope>
    <source>
        <strain evidence="2">160909Yilan</strain>
    </source>
</reference>
<name>A0A8H6XAG4_9AGAR</name>
<keyword evidence="1" id="KW-0472">Membrane</keyword>
<keyword evidence="1" id="KW-0812">Transmembrane</keyword>
<feature type="transmembrane region" description="Helical" evidence="1">
    <location>
        <begin position="71"/>
        <end position="90"/>
    </location>
</feature>
<comment type="caution">
    <text evidence="2">The sequence shown here is derived from an EMBL/GenBank/DDBJ whole genome shotgun (WGS) entry which is preliminary data.</text>
</comment>